<evidence type="ECO:0000256" key="4">
    <source>
        <dbReference type="ARBA" id="ARBA00022840"/>
    </source>
</evidence>
<dbReference type="SMART" id="SM00220">
    <property type="entry name" value="S_TKc"/>
    <property type="match status" value="1"/>
</dbReference>
<dbReference type="InterPro" id="IPR011009">
    <property type="entry name" value="Kinase-like_dom_sf"/>
</dbReference>
<keyword evidence="4 5" id="KW-0067">ATP-binding</keyword>
<keyword evidence="8" id="KW-0723">Serine/threonine-protein kinase</keyword>
<dbReference type="InterPro" id="IPR000719">
    <property type="entry name" value="Prot_kinase_dom"/>
</dbReference>
<organism evidence="8 9">
    <name type="scientific">Neorhodopirellula lusitana</name>
    <dbReference type="NCBI Taxonomy" id="445327"/>
    <lineage>
        <taxon>Bacteria</taxon>
        <taxon>Pseudomonadati</taxon>
        <taxon>Planctomycetota</taxon>
        <taxon>Planctomycetia</taxon>
        <taxon>Pirellulales</taxon>
        <taxon>Pirellulaceae</taxon>
        <taxon>Neorhodopirellula</taxon>
    </lineage>
</organism>
<dbReference type="PANTHER" id="PTHR43289:SF6">
    <property type="entry name" value="SERINE_THREONINE-PROTEIN KINASE NEKL-3"/>
    <property type="match status" value="1"/>
</dbReference>
<evidence type="ECO:0000313" key="8">
    <source>
        <dbReference type="EMBL" id="SMP62161.1"/>
    </source>
</evidence>
<gene>
    <name evidence="8" type="ORF">SAMN06265222_107254</name>
</gene>
<keyword evidence="6" id="KW-1133">Transmembrane helix</keyword>
<proteinExistence type="predicted"/>
<dbReference type="Proteomes" id="UP001158067">
    <property type="component" value="Unassembled WGS sequence"/>
</dbReference>
<reference evidence="8 9" key="1">
    <citation type="submission" date="2017-05" db="EMBL/GenBank/DDBJ databases">
        <authorList>
            <person name="Varghese N."/>
            <person name="Submissions S."/>
        </authorList>
    </citation>
    <scope>NUCLEOTIDE SEQUENCE [LARGE SCALE GENOMIC DNA]</scope>
    <source>
        <strain evidence="8 9">DSM 25457</strain>
    </source>
</reference>
<evidence type="ECO:0000256" key="5">
    <source>
        <dbReference type="PROSITE-ProRule" id="PRU10141"/>
    </source>
</evidence>
<dbReference type="InterPro" id="IPR017441">
    <property type="entry name" value="Protein_kinase_ATP_BS"/>
</dbReference>
<dbReference type="SUPFAM" id="SSF56112">
    <property type="entry name" value="Protein kinase-like (PK-like)"/>
    <property type="match status" value="1"/>
</dbReference>
<evidence type="ECO:0000256" key="6">
    <source>
        <dbReference type="SAM" id="Phobius"/>
    </source>
</evidence>
<dbReference type="Pfam" id="PF00069">
    <property type="entry name" value="Pkinase"/>
    <property type="match status" value="1"/>
</dbReference>
<keyword evidence="2 5" id="KW-0547">Nucleotide-binding</keyword>
<keyword evidence="6" id="KW-0472">Membrane</keyword>
<dbReference type="Gene3D" id="1.10.510.10">
    <property type="entry name" value="Transferase(Phosphotransferase) domain 1"/>
    <property type="match status" value="1"/>
</dbReference>
<comment type="caution">
    <text evidence="8">The sequence shown here is derived from an EMBL/GenBank/DDBJ whole genome shotgun (WGS) entry which is preliminary data.</text>
</comment>
<dbReference type="EMBL" id="FXUG01000007">
    <property type="protein sequence ID" value="SMP62161.1"/>
    <property type="molecule type" value="Genomic_DNA"/>
</dbReference>
<dbReference type="Gene3D" id="3.30.200.20">
    <property type="entry name" value="Phosphorylase Kinase, domain 1"/>
    <property type="match status" value="1"/>
</dbReference>
<dbReference type="PANTHER" id="PTHR43289">
    <property type="entry name" value="MITOGEN-ACTIVATED PROTEIN KINASE KINASE KINASE 20-RELATED"/>
    <property type="match status" value="1"/>
</dbReference>
<name>A0ABY1QA16_9BACT</name>
<evidence type="ECO:0000256" key="3">
    <source>
        <dbReference type="ARBA" id="ARBA00022777"/>
    </source>
</evidence>
<evidence type="ECO:0000256" key="1">
    <source>
        <dbReference type="ARBA" id="ARBA00022679"/>
    </source>
</evidence>
<sequence>MSDLTGQRLGEYQILRKIGSGGMADVYAARQMKLQRDVALKVLRPGKSGGDDLQRDLDNLKRFQREAQAAARLNHPSIVQVYEFGEVGDVHFISQELVDGINLKQLLDRDGPLGADAAINVLRSVAGALQVAHDAGVTHRDVKPENIMQGDDFGIKVTDFGLARMLTAVDSSTANLTRAGLTLGTPRYMSPEQIQGHPVDARSDLYSLGVTMYHLLAGTPPFADEEPLALAVKHINETPLPLDRVRGTSDLPGWLVSLVMRCLQKSPASRFASASELLAVVDQHAAQPDAGKQDANGSNVLDETHDSISTKASAGQRTLASPFASSHAFGAGSATVRLQRVVDRSQQERKSRTRRRILIGILSVVGLGIGGLTATATRPSSIRSQLRGPIVSRTDSIAQQYLIAITRNDVPGWLAVMDYFPVDQAAENAPARLDYHHKATLQLSRLYIEQGHYDQALALLDQLQKSATLKRLYGLVATVHRHEIAVATDRPQEASRLKSQIAREVQSLAADNPSALESFRGIVPSAERLALGLVD</sequence>
<keyword evidence="6" id="KW-0812">Transmembrane</keyword>
<dbReference type="PROSITE" id="PS50011">
    <property type="entry name" value="PROTEIN_KINASE_DOM"/>
    <property type="match status" value="1"/>
</dbReference>
<evidence type="ECO:0000259" key="7">
    <source>
        <dbReference type="PROSITE" id="PS50011"/>
    </source>
</evidence>
<dbReference type="CDD" id="cd14014">
    <property type="entry name" value="STKc_PknB_like"/>
    <property type="match status" value="1"/>
</dbReference>
<keyword evidence="3 8" id="KW-0418">Kinase</keyword>
<accession>A0ABY1QA16</accession>
<keyword evidence="1" id="KW-0808">Transferase</keyword>
<keyword evidence="9" id="KW-1185">Reference proteome</keyword>
<feature type="transmembrane region" description="Helical" evidence="6">
    <location>
        <begin position="357"/>
        <end position="376"/>
    </location>
</feature>
<protein>
    <submittedName>
        <fullName evidence="8">Serine/threonine protein kinase</fullName>
    </submittedName>
</protein>
<feature type="domain" description="Protein kinase" evidence="7">
    <location>
        <begin position="12"/>
        <end position="287"/>
    </location>
</feature>
<dbReference type="RefSeq" id="WP_283433317.1">
    <property type="nucleotide sequence ID" value="NZ_CAWLDM010000001.1"/>
</dbReference>
<evidence type="ECO:0000256" key="2">
    <source>
        <dbReference type="ARBA" id="ARBA00022741"/>
    </source>
</evidence>
<feature type="binding site" evidence="5">
    <location>
        <position position="47"/>
    </location>
    <ligand>
        <name>ATP</name>
        <dbReference type="ChEBI" id="CHEBI:30616"/>
    </ligand>
</feature>
<dbReference type="GO" id="GO:0004674">
    <property type="term" value="F:protein serine/threonine kinase activity"/>
    <property type="evidence" value="ECO:0007669"/>
    <property type="project" value="UniProtKB-KW"/>
</dbReference>
<dbReference type="PROSITE" id="PS00107">
    <property type="entry name" value="PROTEIN_KINASE_ATP"/>
    <property type="match status" value="1"/>
</dbReference>
<evidence type="ECO:0000313" key="9">
    <source>
        <dbReference type="Proteomes" id="UP001158067"/>
    </source>
</evidence>